<dbReference type="EC" id="3.2.1.28" evidence="3"/>
<proteinExistence type="predicted"/>
<dbReference type="PRINTS" id="PR00744">
    <property type="entry name" value="GLHYDRLASE37"/>
</dbReference>
<dbReference type="GO" id="GO:0004555">
    <property type="term" value="F:alpha,alpha-trehalase activity"/>
    <property type="evidence" value="ECO:0007669"/>
    <property type="project" value="UniProtKB-EC"/>
</dbReference>
<protein>
    <submittedName>
        <fullName evidence="3">Alpha,alpha-trehalase</fullName>
        <ecNumber evidence="3">3.2.1.28</ecNumber>
    </submittedName>
</protein>
<dbReference type="InterPro" id="IPR012341">
    <property type="entry name" value="6hp_glycosidase-like_sf"/>
</dbReference>
<dbReference type="Gene3D" id="1.50.10.10">
    <property type="match status" value="1"/>
</dbReference>
<gene>
    <name evidence="3" type="ORF">HNP25_000699</name>
</gene>
<evidence type="ECO:0000256" key="2">
    <source>
        <dbReference type="ARBA" id="ARBA00023295"/>
    </source>
</evidence>
<comment type="caution">
    <text evidence="3">The sequence shown here is derived from an EMBL/GenBank/DDBJ whole genome shotgun (WGS) entry which is preliminary data.</text>
</comment>
<dbReference type="PANTHER" id="PTHR23403:SF1">
    <property type="entry name" value="TREHALASE"/>
    <property type="match status" value="1"/>
</dbReference>
<sequence>MSNNNHLKPNHLFDELFVAVQMSNIFPDSKTFNDYIPKYSSELILEKYLQEKNNPSFILKQFIDNNYTANSIPSNDYKSDTSKPIAEHLSALWSILTREPSQQEQEGSLIQLPSRYVVPGGRFQEIYYWDSYFTMLGLQESGQIDLIEGIINNFAFLIDKFGYIPNGNRTYFLGRSQPPFFSLMVELLRQEKGDEVLLKYLPALEKEYDFWMKGKNQLTKDKESVAINRVVKMPNGGFLNRYWDENNTPRPEAYKEDLELAEQATGNTSEIYRHIRAAAESGWDFSSRWFKDGQNMTTIHTTDIIPVDLNCLLLNLEKTLFKAFLLLDDNFSANKLYNASKQREKAIKKYCYSVEAGFYFDYDFVAQKNTEAYTLAATFPLFFEIANKFQATNVSRIIKDRFLKDGGLITTTTNSGQQWDAPNGWAPLQYITFQGLKSYGFDILADKIKTRWIQSNENVYLKTGKMTEKYNVETPNTEAGGGEYPNQDGFGWTNGVFLKFLNCK</sequence>
<dbReference type="InterPro" id="IPR008928">
    <property type="entry name" value="6-hairpin_glycosidase_sf"/>
</dbReference>
<accession>A0A841EP39</accession>
<dbReference type="SUPFAM" id="SSF48208">
    <property type="entry name" value="Six-hairpin glycosidases"/>
    <property type="match status" value="1"/>
</dbReference>
<dbReference type="InterPro" id="IPR001661">
    <property type="entry name" value="Glyco_hydro_37"/>
</dbReference>
<dbReference type="NCBIfam" id="NF009774">
    <property type="entry name" value="PRK13271.1"/>
    <property type="match status" value="1"/>
</dbReference>
<dbReference type="PROSITE" id="PS00928">
    <property type="entry name" value="TREHALASE_2"/>
    <property type="match status" value="1"/>
</dbReference>
<evidence type="ECO:0000313" key="3">
    <source>
        <dbReference type="EMBL" id="MBB6002050.1"/>
    </source>
</evidence>
<dbReference type="Proteomes" id="UP000524404">
    <property type="component" value="Unassembled WGS sequence"/>
</dbReference>
<dbReference type="PANTHER" id="PTHR23403">
    <property type="entry name" value="TREHALASE"/>
    <property type="match status" value="1"/>
</dbReference>
<name>A0A841EP39_9BACT</name>
<dbReference type="EMBL" id="JACHKT010000003">
    <property type="protein sequence ID" value="MBB6002050.1"/>
    <property type="molecule type" value="Genomic_DNA"/>
</dbReference>
<dbReference type="AlphaFoldDB" id="A0A841EP39"/>
<evidence type="ECO:0000256" key="1">
    <source>
        <dbReference type="ARBA" id="ARBA00022801"/>
    </source>
</evidence>
<dbReference type="Pfam" id="PF01204">
    <property type="entry name" value="Trehalase"/>
    <property type="match status" value="1"/>
</dbReference>
<dbReference type="PROSITE" id="PS00927">
    <property type="entry name" value="TREHALASE_1"/>
    <property type="match status" value="1"/>
</dbReference>
<keyword evidence="4" id="KW-1185">Reference proteome</keyword>
<organism evidence="3 4">
    <name type="scientific">Arcicella rosea</name>
    <dbReference type="NCBI Taxonomy" id="502909"/>
    <lineage>
        <taxon>Bacteria</taxon>
        <taxon>Pseudomonadati</taxon>
        <taxon>Bacteroidota</taxon>
        <taxon>Cytophagia</taxon>
        <taxon>Cytophagales</taxon>
        <taxon>Flectobacillaceae</taxon>
        <taxon>Arcicella</taxon>
    </lineage>
</organism>
<dbReference type="InterPro" id="IPR018232">
    <property type="entry name" value="Glyco_hydro_37_CS"/>
</dbReference>
<keyword evidence="2 3" id="KW-0326">Glycosidase</keyword>
<keyword evidence="1 3" id="KW-0378">Hydrolase</keyword>
<reference evidence="3 4" key="1">
    <citation type="submission" date="2020-08" db="EMBL/GenBank/DDBJ databases">
        <title>Functional genomics of gut bacteria from endangered species of beetles.</title>
        <authorList>
            <person name="Carlos-Shanley C."/>
        </authorList>
    </citation>
    <scope>NUCLEOTIDE SEQUENCE [LARGE SCALE GENOMIC DNA]</scope>
    <source>
        <strain evidence="3 4">S00070</strain>
    </source>
</reference>
<dbReference type="GO" id="GO:0005993">
    <property type="term" value="P:trehalose catabolic process"/>
    <property type="evidence" value="ECO:0007669"/>
    <property type="project" value="TreeGrafter"/>
</dbReference>
<evidence type="ECO:0000313" key="4">
    <source>
        <dbReference type="Proteomes" id="UP000524404"/>
    </source>
</evidence>
<dbReference type="RefSeq" id="WP_184130320.1">
    <property type="nucleotide sequence ID" value="NZ_JACHKT010000003.1"/>
</dbReference>
<dbReference type="NCBIfam" id="NF009773">
    <property type="entry name" value="PRK13270.1"/>
    <property type="match status" value="1"/>
</dbReference>